<evidence type="ECO:0000313" key="4">
    <source>
        <dbReference type="EMBL" id="GGK05831.1"/>
    </source>
</evidence>
<proteinExistence type="predicted"/>
<dbReference type="InterPro" id="IPR001279">
    <property type="entry name" value="Metallo-B-lactamas"/>
</dbReference>
<comment type="caution">
    <text evidence="4">The sequence shown here is derived from an EMBL/GenBank/DDBJ whole genome shotgun (WGS) entry which is preliminary data.</text>
</comment>
<dbReference type="SUPFAM" id="SSF56281">
    <property type="entry name" value="Metallo-hydrolase/oxidoreductase"/>
    <property type="match status" value="1"/>
</dbReference>
<evidence type="ECO:0000256" key="1">
    <source>
        <dbReference type="ARBA" id="ARBA00022801"/>
    </source>
</evidence>
<keyword evidence="5" id="KW-1185">Reference proteome</keyword>
<dbReference type="Gene3D" id="3.60.15.10">
    <property type="entry name" value="Ribonuclease Z/Hydroxyacylglutathione hydrolase-like"/>
    <property type="match status" value="1"/>
</dbReference>
<dbReference type="RefSeq" id="WP_132986065.1">
    <property type="nucleotide sequence ID" value="NZ_BMME01000001.1"/>
</dbReference>
<dbReference type="PANTHER" id="PTHR43546:SF9">
    <property type="entry name" value="L-ASCORBATE-6-PHOSPHATE LACTONASE ULAG-RELATED"/>
    <property type="match status" value="1"/>
</dbReference>
<dbReference type="PANTHER" id="PTHR43546">
    <property type="entry name" value="UPF0173 METAL-DEPENDENT HYDROLASE MJ1163-RELATED"/>
    <property type="match status" value="1"/>
</dbReference>
<dbReference type="Proteomes" id="UP000599009">
    <property type="component" value="Unassembled WGS sequence"/>
</dbReference>
<evidence type="ECO:0000256" key="2">
    <source>
        <dbReference type="SAM" id="SignalP"/>
    </source>
</evidence>
<dbReference type="PROSITE" id="PS51257">
    <property type="entry name" value="PROKAR_LIPOPROTEIN"/>
    <property type="match status" value="1"/>
</dbReference>
<keyword evidence="1" id="KW-0378">Hydrolase</keyword>
<dbReference type="EMBL" id="BMME01000001">
    <property type="protein sequence ID" value="GGK05831.1"/>
    <property type="molecule type" value="Genomic_DNA"/>
</dbReference>
<name>A0ABQ2EEG5_9GAMM</name>
<dbReference type="InterPro" id="IPR050114">
    <property type="entry name" value="UPF0173_UPF0282_UlaG_hydrolase"/>
</dbReference>
<evidence type="ECO:0000259" key="3">
    <source>
        <dbReference type="Pfam" id="PF12706"/>
    </source>
</evidence>
<dbReference type="InterPro" id="IPR036866">
    <property type="entry name" value="RibonucZ/Hydroxyglut_hydro"/>
</dbReference>
<sequence>MTHRTLLRGAAVATLALALAACGATSPTSPAATPDASTEDAGTVGFQQIRNATIKLDYAGTTFLIDPMLAAKDAYPGFEGTYNSEVRYPLVELPMPMSEVMDADAIIVTHTHADHWDDEARRSLPRNLPLFVQNEADAESIRQDGFTDVRVLTRDTVFNGTQLSITGGQHGDDQAMAVAGEALGQVMGVVFQRPGHETVYLAGDTIWNAQVEDSIQQYQPDVIVLNTGYARIQGLDGSIIMGKDDLYRAYQAAPQAKVIGSHMEAVNHAMQTRQDLHDHIKATGMDPERVLVPADGESYTF</sequence>
<feature type="signal peptide" evidence="2">
    <location>
        <begin position="1"/>
        <end position="31"/>
    </location>
</feature>
<reference evidence="5" key="1">
    <citation type="journal article" date="2019" name="Int. J. Syst. Evol. Microbiol.">
        <title>The Global Catalogue of Microorganisms (GCM) 10K type strain sequencing project: providing services to taxonomists for standard genome sequencing and annotation.</title>
        <authorList>
            <consortium name="The Broad Institute Genomics Platform"/>
            <consortium name="The Broad Institute Genome Sequencing Center for Infectious Disease"/>
            <person name="Wu L."/>
            <person name="Ma J."/>
        </authorList>
    </citation>
    <scope>NUCLEOTIDE SEQUENCE [LARGE SCALE GENOMIC DNA]</scope>
    <source>
        <strain evidence="5">CGMCC 1.8985</strain>
    </source>
</reference>
<evidence type="ECO:0000313" key="5">
    <source>
        <dbReference type="Proteomes" id="UP000599009"/>
    </source>
</evidence>
<gene>
    <name evidence="4" type="ORF">GCM10011394_13750</name>
</gene>
<organism evidence="4 5">
    <name type="scientific">Luteimonas terricola</name>
    <dbReference type="NCBI Taxonomy" id="645597"/>
    <lineage>
        <taxon>Bacteria</taxon>
        <taxon>Pseudomonadati</taxon>
        <taxon>Pseudomonadota</taxon>
        <taxon>Gammaproteobacteria</taxon>
        <taxon>Lysobacterales</taxon>
        <taxon>Lysobacteraceae</taxon>
        <taxon>Luteimonas</taxon>
    </lineage>
</organism>
<feature type="domain" description="Metallo-beta-lactamase" evidence="3">
    <location>
        <begin position="63"/>
        <end position="263"/>
    </location>
</feature>
<keyword evidence="2" id="KW-0732">Signal</keyword>
<dbReference type="Pfam" id="PF12706">
    <property type="entry name" value="Lactamase_B_2"/>
    <property type="match status" value="1"/>
</dbReference>
<protein>
    <recommendedName>
        <fullName evidence="3">Metallo-beta-lactamase domain-containing protein</fullName>
    </recommendedName>
</protein>
<feature type="chain" id="PRO_5045912008" description="Metallo-beta-lactamase domain-containing protein" evidence="2">
    <location>
        <begin position="32"/>
        <end position="301"/>
    </location>
</feature>
<accession>A0ABQ2EEG5</accession>